<evidence type="ECO:0000256" key="8">
    <source>
        <dbReference type="SAM" id="MobiDB-lite"/>
    </source>
</evidence>
<dbReference type="PANTHER" id="PTHR13376">
    <property type="entry name" value="INTRAFLAGELLAR TRANSPORT PROTEIN 46 HOMOLOG"/>
    <property type="match status" value="1"/>
</dbReference>
<evidence type="ECO:0000256" key="3">
    <source>
        <dbReference type="ARBA" id="ARBA00017206"/>
    </source>
</evidence>
<dbReference type="Proteomes" id="UP001445076">
    <property type="component" value="Unassembled WGS sequence"/>
</dbReference>
<comment type="similarity">
    <text evidence="2">Belongs to the IFT46 family.</text>
</comment>
<feature type="compositionally biased region" description="Pro residues" evidence="8">
    <location>
        <begin position="132"/>
        <end position="142"/>
    </location>
</feature>
<evidence type="ECO:0000256" key="6">
    <source>
        <dbReference type="ARBA" id="ARBA00023212"/>
    </source>
</evidence>
<evidence type="ECO:0000256" key="5">
    <source>
        <dbReference type="ARBA" id="ARBA00023069"/>
    </source>
</evidence>
<dbReference type="GO" id="GO:0031514">
    <property type="term" value="C:motile cilium"/>
    <property type="evidence" value="ECO:0007669"/>
    <property type="project" value="TreeGrafter"/>
</dbReference>
<keyword evidence="6" id="KW-0206">Cytoskeleton</keyword>
<comment type="subcellular location">
    <subcellularLocation>
        <location evidence="1">Cytoplasm</location>
        <location evidence="1">Cytoskeleton</location>
        <location evidence="1">Cilium basal body</location>
    </subcellularLocation>
</comment>
<dbReference type="GO" id="GO:0030992">
    <property type="term" value="C:intraciliary transport particle B"/>
    <property type="evidence" value="ECO:0007669"/>
    <property type="project" value="TreeGrafter"/>
</dbReference>
<dbReference type="EMBL" id="JARKIK010000041">
    <property type="protein sequence ID" value="KAK8737890.1"/>
    <property type="molecule type" value="Genomic_DNA"/>
</dbReference>
<feature type="compositionally biased region" description="Low complexity" evidence="8">
    <location>
        <begin position="10"/>
        <end position="20"/>
    </location>
</feature>
<evidence type="ECO:0000313" key="10">
    <source>
        <dbReference type="Proteomes" id="UP001445076"/>
    </source>
</evidence>
<feature type="region of interest" description="Disordered" evidence="8">
    <location>
        <begin position="1"/>
        <end position="22"/>
    </location>
</feature>
<comment type="caution">
    <text evidence="9">The sequence shown here is derived from an EMBL/GenBank/DDBJ whole genome shotgun (WGS) entry which is preliminary data.</text>
</comment>
<dbReference type="Pfam" id="PF12317">
    <property type="entry name" value="IFT46_B_C"/>
    <property type="match status" value="1"/>
</dbReference>
<keyword evidence="4" id="KW-0963">Cytoplasm</keyword>
<gene>
    <name evidence="9" type="ORF">OTU49_004292</name>
</gene>
<dbReference type="GO" id="GO:0060271">
    <property type="term" value="P:cilium assembly"/>
    <property type="evidence" value="ECO:0007669"/>
    <property type="project" value="TreeGrafter"/>
</dbReference>
<keyword evidence="7" id="KW-0966">Cell projection</keyword>
<name>A0AAW0XE07_CHEQU</name>
<feature type="compositionally biased region" description="Acidic residues" evidence="8">
    <location>
        <begin position="147"/>
        <end position="162"/>
    </location>
</feature>
<dbReference type="PANTHER" id="PTHR13376:SF0">
    <property type="entry name" value="INTRAFLAGELLAR TRANSPORT PROTEIN 46 HOMOLOG"/>
    <property type="match status" value="1"/>
</dbReference>
<keyword evidence="5" id="KW-0969">Cilium</keyword>
<keyword evidence="10" id="KW-1185">Reference proteome</keyword>
<dbReference type="AlphaFoldDB" id="A0AAW0XE07"/>
<dbReference type="InterPro" id="IPR022088">
    <property type="entry name" value="Intraflagellar_transp_cmplxB"/>
</dbReference>
<sequence>MDVKEEPTFHTHSSTSHSMSGRASLAESLASWEYDEVTDISEESQPLQQASYHSLVQGERAISTHHLKVSEQISGRGSTFVEHSSKEILSHSSNTSLPQKKVIMTTQENNERNLELDGTDLGELGGMTGPGQPKPLAHPPGMPGRGDDDEEDEDEDDDDDDGQAPPPEGAYDPADYEHLSVSSEISELFSYITRYTPQGIELEHRLRPYIPDYIPAVGDIDAFIKIPPPDNKPTLVGLEVLDEPSARQSDATVLDLQLRALAKHTTAKSTSVKTVENAEKNAKVVEKWVRDISELHRTKPPPTVHYSKRMPDIDSLMQEWPGEVEELLKEISLPTAALQLDLSAYVDIICATLDIPVYKSRIQSLHVLFTLYSVFKNSAHFRQLAEDNYIENDESTADRLVIQ</sequence>
<organism evidence="9 10">
    <name type="scientific">Cherax quadricarinatus</name>
    <name type="common">Australian red claw crayfish</name>
    <dbReference type="NCBI Taxonomy" id="27406"/>
    <lineage>
        <taxon>Eukaryota</taxon>
        <taxon>Metazoa</taxon>
        <taxon>Ecdysozoa</taxon>
        <taxon>Arthropoda</taxon>
        <taxon>Crustacea</taxon>
        <taxon>Multicrustacea</taxon>
        <taxon>Malacostraca</taxon>
        <taxon>Eumalacostraca</taxon>
        <taxon>Eucarida</taxon>
        <taxon>Decapoda</taxon>
        <taxon>Pleocyemata</taxon>
        <taxon>Astacidea</taxon>
        <taxon>Parastacoidea</taxon>
        <taxon>Parastacidae</taxon>
        <taxon>Cherax</taxon>
    </lineage>
</organism>
<feature type="region of interest" description="Disordered" evidence="8">
    <location>
        <begin position="107"/>
        <end position="174"/>
    </location>
</feature>
<reference evidence="9 10" key="1">
    <citation type="journal article" date="2024" name="BMC Genomics">
        <title>Genome assembly of redclaw crayfish (Cherax quadricarinatus) provides insights into its immune adaptation and hypoxia tolerance.</title>
        <authorList>
            <person name="Liu Z."/>
            <person name="Zheng J."/>
            <person name="Li H."/>
            <person name="Fang K."/>
            <person name="Wang S."/>
            <person name="He J."/>
            <person name="Zhou D."/>
            <person name="Weng S."/>
            <person name="Chi M."/>
            <person name="Gu Z."/>
            <person name="He J."/>
            <person name="Li F."/>
            <person name="Wang M."/>
        </authorList>
    </citation>
    <scope>NUCLEOTIDE SEQUENCE [LARGE SCALE GENOMIC DNA]</scope>
    <source>
        <strain evidence="9">ZL_2023a</strain>
    </source>
</reference>
<evidence type="ECO:0000256" key="1">
    <source>
        <dbReference type="ARBA" id="ARBA00004120"/>
    </source>
</evidence>
<dbReference type="GO" id="GO:0042073">
    <property type="term" value="P:intraciliary transport"/>
    <property type="evidence" value="ECO:0007669"/>
    <property type="project" value="InterPro"/>
</dbReference>
<dbReference type="GO" id="GO:0005815">
    <property type="term" value="C:microtubule organizing center"/>
    <property type="evidence" value="ECO:0007669"/>
    <property type="project" value="TreeGrafter"/>
</dbReference>
<evidence type="ECO:0000256" key="4">
    <source>
        <dbReference type="ARBA" id="ARBA00022490"/>
    </source>
</evidence>
<evidence type="ECO:0000256" key="7">
    <source>
        <dbReference type="ARBA" id="ARBA00023273"/>
    </source>
</evidence>
<proteinExistence type="inferred from homology"/>
<accession>A0AAW0XE07</accession>
<evidence type="ECO:0000256" key="2">
    <source>
        <dbReference type="ARBA" id="ARBA00007700"/>
    </source>
</evidence>
<evidence type="ECO:0000313" key="9">
    <source>
        <dbReference type="EMBL" id="KAK8737890.1"/>
    </source>
</evidence>
<protein>
    <recommendedName>
        <fullName evidence="3">Intraflagellar transport protein 46 homolog</fullName>
    </recommendedName>
</protein>